<organism evidence="2 3">
    <name type="scientific">Roseburia faecis</name>
    <dbReference type="NCBI Taxonomy" id="301302"/>
    <lineage>
        <taxon>Bacteria</taxon>
        <taxon>Bacillati</taxon>
        <taxon>Bacillota</taxon>
        <taxon>Clostridia</taxon>
        <taxon>Lachnospirales</taxon>
        <taxon>Lachnospiraceae</taxon>
        <taxon>Roseburia</taxon>
    </lineage>
</organism>
<dbReference type="Proteomes" id="UP000095495">
    <property type="component" value="Unassembled WGS sequence"/>
</dbReference>
<accession>A0A173QXA3</accession>
<dbReference type="RefSeq" id="WP_027644087.1">
    <property type="nucleotide sequence ID" value="NZ_CYXV01000001.1"/>
</dbReference>
<dbReference type="Pfam" id="PF24963">
    <property type="entry name" value="DUF7768"/>
    <property type="match status" value="1"/>
</dbReference>
<feature type="domain" description="DUF7768" evidence="1">
    <location>
        <begin position="4"/>
        <end position="98"/>
    </location>
</feature>
<evidence type="ECO:0000259" key="1">
    <source>
        <dbReference type="Pfam" id="PF24963"/>
    </source>
</evidence>
<protein>
    <recommendedName>
        <fullName evidence="1">DUF7768 domain-containing protein</fullName>
    </recommendedName>
</protein>
<dbReference type="InterPro" id="IPR056670">
    <property type="entry name" value="DUF7768"/>
</dbReference>
<evidence type="ECO:0000313" key="2">
    <source>
        <dbReference type="EMBL" id="CUM70136.1"/>
    </source>
</evidence>
<sequence length="120" mass="13259">MKRPLAYITAPWSNSQYENAENAAAYCRQVYDAGYSPICPVLFLPTFLKDEIPQEHKDGLDMARDYLRRSHVLVVCGHGIDETVKNDIATAERLRITATTLDGILAVKGQGRGKGGARHA</sequence>
<evidence type="ECO:0000313" key="3">
    <source>
        <dbReference type="Proteomes" id="UP000095495"/>
    </source>
</evidence>
<name>A0A173QXA3_9FIRM</name>
<dbReference type="AlphaFoldDB" id="A0A173QXA3"/>
<reference evidence="2 3" key="1">
    <citation type="submission" date="2015-09" db="EMBL/GenBank/DDBJ databases">
        <authorList>
            <consortium name="Pathogen Informatics"/>
        </authorList>
    </citation>
    <scope>NUCLEOTIDE SEQUENCE [LARGE SCALE GENOMIC DNA]</scope>
    <source>
        <strain evidence="2 3">2789STDY5608863</strain>
    </source>
</reference>
<dbReference type="EMBL" id="CYXV01000001">
    <property type="protein sequence ID" value="CUM70136.1"/>
    <property type="molecule type" value="Genomic_DNA"/>
</dbReference>
<proteinExistence type="predicted"/>
<gene>
    <name evidence="2" type="ORF">ERS852420_00100</name>
</gene>
<dbReference type="Gene3D" id="3.40.50.10400">
    <property type="entry name" value="Hypothetical protein PA1492"/>
    <property type="match status" value="1"/>
</dbReference>